<gene>
    <name evidence="4" type="primary">rpiB</name>
    <name evidence="4" type="ORF">P7H27_09065</name>
</gene>
<name>A0ABU3FB76_9ENTE</name>
<dbReference type="Pfam" id="PF02502">
    <property type="entry name" value="LacAB_rpiB"/>
    <property type="match status" value="1"/>
</dbReference>
<accession>A0ABU3FB76</accession>
<dbReference type="Proteomes" id="UP001181046">
    <property type="component" value="Unassembled WGS sequence"/>
</dbReference>
<evidence type="ECO:0000313" key="4">
    <source>
        <dbReference type="EMBL" id="MDT2759914.1"/>
    </source>
</evidence>
<dbReference type="Gene3D" id="3.40.1400.10">
    <property type="entry name" value="Sugar-phosphate isomerase, RpiB/LacA/LacB"/>
    <property type="match status" value="1"/>
</dbReference>
<sequence>MKVAVGCDDNAFELKEEVKNYLVEKGYEIVDYGIYEKNPIDYPKVAVKVSKGILNNEVDKGILFCGTGIGMALAANKVNGIRAAQAHDIYSAERAELSNHAQIITMGSKVIGIEVAKKIANIFLESNFTMDGSGKNSARKIDEIMQIEREND</sequence>
<reference evidence="4" key="1">
    <citation type="submission" date="2023-03" db="EMBL/GenBank/DDBJ databases">
        <authorList>
            <person name="Shen W."/>
            <person name="Cai J."/>
        </authorList>
    </citation>
    <scope>NUCLEOTIDE SEQUENCE</scope>
    <source>
        <strain evidence="4">P66-3</strain>
    </source>
</reference>
<keyword evidence="2" id="KW-0423">Lactose metabolism</keyword>
<dbReference type="PIRSF" id="PIRSF005384">
    <property type="entry name" value="RpiB_LacA_B"/>
    <property type="match status" value="1"/>
</dbReference>
<evidence type="ECO:0000256" key="2">
    <source>
        <dbReference type="ARBA" id="ARBA00022736"/>
    </source>
</evidence>
<dbReference type="PANTHER" id="PTHR43732">
    <property type="entry name" value="RIBOSE 5-PHOSPHATE ISOMERASE-RELATED"/>
    <property type="match status" value="1"/>
</dbReference>
<keyword evidence="5" id="KW-1185">Reference proteome</keyword>
<dbReference type="NCBIfam" id="TIGR00689">
    <property type="entry name" value="rpiB_lacA_lacB"/>
    <property type="match status" value="1"/>
</dbReference>
<protein>
    <submittedName>
        <fullName evidence="4">Ribose 5-phosphate isomerase B</fullName>
        <ecNumber evidence="4">5.3.1.6</ecNumber>
    </submittedName>
</protein>
<dbReference type="SUPFAM" id="SSF89623">
    <property type="entry name" value="Ribose/Galactose isomerase RpiB/AlsB"/>
    <property type="match status" value="1"/>
</dbReference>
<dbReference type="NCBIfam" id="TIGR01120">
    <property type="entry name" value="rpiB"/>
    <property type="match status" value="1"/>
</dbReference>
<dbReference type="RefSeq" id="WP_311830118.1">
    <property type="nucleotide sequence ID" value="NZ_JARQAJ010000005.1"/>
</dbReference>
<evidence type="ECO:0000313" key="5">
    <source>
        <dbReference type="Proteomes" id="UP001181046"/>
    </source>
</evidence>
<dbReference type="InterPro" id="IPR003500">
    <property type="entry name" value="RpiB_LacA_LacB"/>
</dbReference>
<keyword evidence="3 4" id="KW-0413">Isomerase</keyword>
<dbReference type="GO" id="GO:0004751">
    <property type="term" value="F:ribose-5-phosphate isomerase activity"/>
    <property type="evidence" value="ECO:0007669"/>
    <property type="project" value="UniProtKB-EC"/>
</dbReference>
<dbReference type="PANTHER" id="PTHR43732:SF1">
    <property type="entry name" value="RIBOSE 5-PHOSPHATE ISOMERASE"/>
    <property type="match status" value="1"/>
</dbReference>
<organism evidence="4 5">
    <name type="scientific">Enterococcus xiangfangensis</name>
    <dbReference type="NCBI Taxonomy" id="1296537"/>
    <lineage>
        <taxon>Bacteria</taxon>
        <taxon>Bacillati</taxon>
        <taxon>Bacillota</taxon>
        <taxon>Bacilli</taxon>
        <taxon>Lactobacillales</taxon>
        <taxon>Enterococcaceae</taxon>
        <taxon>Enterococcus</taxon>
    </lineage>
</organism>
<evidence type="ECO:0000256" key="1">
    <source>
        <dbReference type="ARBA" id="ARBA00008754"/>
    </source>
</evidence>
<proteinExistence type="inferred from homology"/>
<evidence type="ECO:0000256" key="3">
    <source>
        <dbReference type="ARBA" id="ARBA00023235"/>
    </source>
</evidence>
<dbReference type="InterPro" id="IPR036569">
    <property type="entry name" value="RpiB_LacA_LacB_sf"/>
</dbReference>
<dbReference type="NCBIfam" id="NF004051">
    <property type="entry name" value="PRK05571.1"/>
    <property type="match status" value="1"/>
</dbReference>
<dbReference type="EMBL" id="JARQAJ010000005">
    <property type="protein sequence ID" value="MDT2759914.1"/>
    <property type="molecule type" value="Genomic_DNA"/>
</dbReference>
<dbReference type="EC" id="5.3.1.6" evidence="4"/>
<comment type="caution">
    <text evidence="4">The sequence shown here is derived from an EMBL/GenBank/DDBJ whole genome shotgun (WGS) entry which is preliminary data.</text>
</comment>
<comment type="similarity">
    <text evidence="1">Belongs to the LacAB/RpiB family.</text>
</comment>
<dbReference type="InterPro" id="IPR004785">
    <property type="entry name" value="RpiB"/>
</dbReference>
<dbReference type="InterPro" id="IPR051812">
    <property type="entry name" value="SPI_LacAB/RpiB"/>
</dbReference>